<dbReference type="SFLD" id="SFLDF00027">
    <property type="entry name" value="p-type_atpase"/>
    <property type="match status" value="1"/>
</dbReference>
<feature type="transmembrane region" description="Helical" evidence="10">
    <location>
        <begin position="696"/>
        <end position="719"/>
    </location>
</feature>
<feature type="transmembrane region" description="Helical" evidence="10">
    <location>
        <begin position="867"/>
        <end position="886"/>
    </location>
</feature>
<dbReference type="Pfam" id="PF00689">
    <property type="entry name" value="Cation_ATPase_C"/>
    <property type="match status" value="1"/>
</dbReference>
<dbReference type="RefSeq" id="WP_224039306.1">
    <property type="nucleotide sequence ID" value="NZ_CAJZAH010000001.1"/>
</dbReference>
<dbReference type="InterPro" id="IPR036412">
    <property type="entry name" value="HAD-like_sf"/>
</dbReference>
<protein>
    <submittedName>
        <fullName evidence="12">Cation-transporting ATPase F</fullName>
        <ecNumber evidence="12">3.6.3.-</ecNumber>
    </submittedName>
</protein>
<dbReference type="GO" id="GO:0016787">
    <property type="term" value="F:hydrolase activity"/>
    <property type="evidence" value="ECO:0007669"/>
    <property type="project" value="UniProtKB-KW"/>
</dbReference>
<evidence type="ECO:0000256" key="1">
    <source>
        <dbReference type="ARBA" id="ARBA00004141"/>
    </source>
</evidence>
<dbReference type="Gene3D" id="3.40.50.1000">
    <property type="entry name" value="HAD superfamily/HAD-like"/>
    <property type="match status" value="1"/>
</dbReference>
<dbReference type="Proteomes" id="UP000721236">
    <property type="component" value="Unassembled WGS sequence"/>
</dbReference>
<evidence type="ECO:0000256" key="6">
    <source>
        <dbReference type="ARBA" id="ARBA00022967"/>
    </source>
</evidence>
<evidence type="ECO:0000256" key="8">
    <source>
        <dbReference type="ARBA" id="ARBA00023136"/>
    </source>
</evidence>
<keyword evidence="8 10" id="KW-0472">Membrane</keyword>
<dbReference type="InterPro" id="IPR006068">
    <property type="entry name" value="ATPase_P-typ_cation-transptr_C"/>
</dbReference>
<proteinExistence type="inferred from homology"/>
<keyword evidence="7 10" id="KW-1133">Transmembrane helix</keyword>
<keyword evidence="6" id="KW-1278">Translocase</keyword>
<keyword evidence="4" id="KW-0547">Nucleotide-binding</keyword>
<feature type="transmembrane region" description="Helical" evidence="10">
    <location>
        <begin position="82"/>
        <end position="103"/>
    </location>
</feature>
<evidence type="ECO:0000256" key="7">
    <source>
        <dbReference type="ARBA" id="ARBA00022989"/>
    </source>
</evidence>
<evidence type="ECO:0000256" key="10">
    <source>
        <dbReference type="SAM" id="Phobius"/>
    </source>
</evidence>
<dbReference type="SUPFAM" id="SSF81665">
    <property type="entry name" value="Calcium ATPase, transmembrane domain M"/>
    <property type="match status" value="1"/>
</dbReference>
<dbReference type="InterPro" id="IPR023298">
    <property type="entry name" value="ATPase_P-typ_TM_dom_sf"/>
</dbReference>
<dbReference type="PRINTS" id="PR00119">
    <property type="entry name" value="CATATPASE"/>
</dbReference>
<comment type="similarity">
    <text evidence="2">Belongs to the cation transport ATPase (P-type) (TC 3.A.3) family. Type IIA subfamily.</text>
</comment>
<dbReference type="InterPro" id="IPR023299">
    <property type="entry name" value="ATPase_P-typ_cyto_dom_N"/>
</dbReference>
<gene>
    <name evidence="12" type="primary">ctpF</name>
    <name evidence="12" type="ORF">LMG21510_00430</name>
</gene>
<feature type="transmembrane region" description="Helical" evidence="10">
    <location>
        <begin position="58"/>
        <end position="76"/>
    </location>
</feature>
<feature type="transmembrane region" description="Helical" evidence="10">
    <location>
        <begin position="271"/>
        <end position="296"/>
    </location>
</feature>
<evidence type="ECO:0000256" key="9">
    <source>
        <dbReference type="SAM" id="MobiDB-lite"/>
    </source>
</evidence>
<dbReference type="Gene3D" id="2.70.150.10">
    <property type="entry name" value="Calcium-transporting ATPase, cytoplasmic transduction domain A"/>
    <property type="match status" value="1"/>
</dbReference>
<dbReference type="InterPro" id="IPR023214">
    <property type="entry name" value="HAD_sf"/>
</dbReference>
<evidence type="ECO:0000256" key="2">
    <source>
        <dbReference type="ARBA" id="ARBA00005675"/>
    </source>
</evidence>
<dbReference type="InterPro" id="IPR044492">
    <property type="entry name" value="P_typ_ATPase_HD_dom"/>
</dbReference>
<evidence type="ECO:0000256" key="4">
    <source>
        <dbReference type="ARBA" id="ARBA00022741"/>
    </source>
</evidence>
<reference evidence="12 13" key="1">
    <citation type="submission" date="2021-08" db="EMBL/GenBank/DDBJ databases">
        <authorList>
            <person name="Peeters C."/>
        </authorList>
    </citation>
    <scope>NUCLEOTIDE SEQUENCE [LARGE SCALE GENOMIC DNA]</scope>
    <source>
        <strain evidence="12 13">LMG 21510</strain>
    </source>
</reference>
<dbReference type="SUPFAM" id="SSF56784">
    <property type="entry name" value="HAD-like"/>
    <property type="match status" value="1"/>
</dbReference>
<comment type="caution">
    <text evidence="12">The sequence shown here is derived from an EMBL/GenBank/DDBJ whole genome shotgun (WGS) entry which is preliminary data.</text>
</comment>
<dbReference type="Pfam" id="PF00122">
    <property type="entry name" value="E1-E2_ATPase"/>
    <property type="match status" value="1"/>
</dbReference>
<dbReference type="InterPro" id="IPR004014">
    <property type="entry name" value="ATPase_P-typ_cation-transptr_N"/>
</dbReference>
<dbReference type="InterPro" id="IPR018303">
    <property type="entry name" value="ATPase_P-typ_P_site"/>
</dbReference>
<dbReference type="EC" id="3.6.3.-" evidence="12"/>
<keyword evidence="13" id="KW-1185">Reference proteome</keyword>
<dbReference type="SMART" id="SM00831">
    <property type="entry name" value="Cation_ATPase_N"/>
    <property type="match status" value="1"/>
</dbReference>
<dbReference type="InterPro" id="IPR050510">
    <property type="entry name" value="Cation_transp_ATPase_P-type"/>
</dbReference>
<organism evidence="12 13">
    <name type="scientific">Cupriavidus respiraculi</name>
    <dbReference type="NCBI Taxonomy" id="195930"/>
    <lineage>
        <taxon>Bacteria</taxon>
        <taxon>Pseudomonadati</taxon>
        <taxon>Pseudomonadota</taxon>
        <taxon>Betaproteobacteria</taxon>
        <taxon>Burkholderiales</taxon>
        <taxon>Burkholderiaceae</taxon>
        <taxon>Cupriavidus</taxon>
    </lineage>
</organism>
<dbReference type="Pfam" id="PF08282">
    <property type="entry name" value="Hydrolase_3"/>
    <property type="match status" value="1"/>
</dbReference>
<keyword evidence="3 10" id="KW-0812">Transmembrane</keyword>
<accession>A0ABM8WHK7</accession>
<evidence type="ECO:0000313" key="12">
    <source>
        <dbReference type="EMBL" id="CAG9166560.1"/>
    </source>
</evidence>
<sequence length="910" mass="96226">MTAGVDDADDMHRPRPKTGATERGLTAAQAAALLARIGPNALPQVPPPSLAAVFLRQFRSPLIYILLVAALVSLALSDAKDAIFIGAVLLLNGIVGTAQEYSAGKAAAALRRLEQPDALVIRDDRQRLIAARDLVPGDLVLIEAGGRVPADIRLVEAGDLQCDESLLTGASLPVNKFATDAEDRCAEAHGCLAYAGTVVTRGRGQGVVVATGAATEIGRIAKDIGKGSISQPPLMIRLARFSRAIALSVGVALVLLVAVGLWRGMDLRDLFMMSVGLAVSAIPEGLPVAISVALAIGMRRMSRANVIVRKMSAVESLGSCTMIATDKTGTLTMNALMVTDICLPDGTALRCQVGHDPEDATVLGDGVDVDEARQRMASLVLAATLPNEAELVKDGAVWKGIGDTVDVALLTMAINSGALPEDLRERHPLAARIPYEPDLRYAASFHESGQVSPEGAIRIFVKGAPETLIAMSDRMEMGGGAVPIRHGELLAQKDRLAAQGLRVLAFAQGEMAPVSEAGYGHGHLINLTFLGLVGMKDPVRPEVPAAIRACHDAGIQVAMVTGDDPATASAIAAEAGLVFSSDQVVTGDAVARAEEKGDTALDRLTDRARIYARVNPSQKLAIVLSLARTGHFVAVTGDGVNDAPALKHAHVGVAMGRKGTEVAKESADIVITDENFASIVHGIREGRVAYANIRKVIFMLVSTGAAEVVLFLLAMPLGLPMPLLPVQLLWLNLVTNGIQDVALAAERGEGDELSLPPRKPAEPIFDRVMLRRILHSTMVMGVGGCAVFYWLLRHGYTEEAARNLLLLLFVLFENFQTFNSRSERHSIFRQGFLANPLLVLTVLGAQVLHIAALYIPGLSATLQLAPVSLAEWSVLLLLAATLFAVMELEKRWDGRMVPGRATARGGTAAG</sequence>
<dbReference type="NCBIfam" id="TIGR01494">
    <property type="entry name" value="ATPase_P-type"/>
    <property type="match status" value="2"/>
</dbReference>
<feature type="transmembrane region" description="Helical" evidence="10">
    <location>
        <begin position="773"/>
        <end position="792"/>
    </location>
</feature>
<keyword evidence="12" id="KW-0378">Hydrolase</keyword>
<evidence type="ECO:0000256" key="3">
    <source>
        <dbReference type="ARBA" id="ARBA00022692"/>
    </source>
</evidence>
<evidence type="ECO:0000313" key="13">
    <source>
        <dbReference type="Proteomes" id="UP000721236"/>
    </source>
</evidence>
<dbReference type="InterPro" id="IPR001757">
    <property type="entry name" value="P_typ_ATPase"/>
</dbReference>
<dbReference type="SFLD" id="SFLDG00002">
    <property type="entry name" value="C1.7:_P-type_atpase_like"/>
    <property type="match status" value="1"/>
</dbReference>
<dbReference type="InterPro" id="IPR059000">
    <property type="entry name" value="ATPase_P-type_domA"/>
</dbReference>
<dbReference type="EMBL" id="CAJZAH010000001">
    <property type="protein sequence ID" value="CAG9166560.1"/>
    <property type="molecule type" value="Genomic_DNA"/>
</dbReference>
<keyword evidence="5" id="KW-0067">ATP-binding</keyword>
<feature type="transmembrane region" description="Helical" evidence="10">
    <location>
        <begin position="832"/>
        <end position="855"/>
    </location>
</feature>
<evidence type="ECO:0000259" key="11">
    <source>
        <dbReference type="SMART" id="SM00831"/>
    </source>
</evidence>
<dbReference type="Gene3D" id="3.40.1110.10">
    <property type="entry name" value="Calcium-transporting ATPase, cytoplasmic domain N"/>
    <property type="match status" value="1"/>
</dbReference>
<feature type="region of interest" description="Disordered" evidence="9">
    <location>
        <begin position="1"/>
        <end position="23"/>
    </location>
</feature>
<dbReference type="PROSITE" id="PS00154">
    <property type="entry name" value="ATPASE_E1_E2"/>
    <property type="match status" value="1"/>
</dbReference>
<dbReference type="Gene3D" id="1.20.1110.10">
    <property type="entry name" value="Calcium-transporting ATPase, transmembrane domain"/>
    <property type="match status" value="1"/>
</dbReference>
<dbReference type="SFLD" id="SFLDS00003">
    <property type="entry name" value="Haloacid_Dehalogenase"/>
    <property type="match status" value="1"/>
</dbReference>
<evidence type="ECO:0000256" key="5">
    <source>
        <dbReference type="ARBA" id="ARBA00022840"/>
    </source>
</evidence>
<feature type="transmembrane region" description="Helical" evidence="10">
    <location>
        <begin position="244"/>
        <end position="265"/>
    </location>
</feature>
<dbReference type="SUPFAM" id="SSF81653">
    <property type="entry name" value="Calcium ATPase, transduction domain A"/>
    <property type="match status" value="1"/>
</dbReference>
<dbReference type="Pfam" id="PF00690">
    <property type="entry name" value="Cation_ATPase_N"/>
    <property type="match status" value="1"/>
</dbReference>
<dbReference type="PANTHER" id="PTHR43294">
    <property type="entry name" value="SODIUM/POTASSIUM-TRANSPORTING ATPASE SUBUNIT ALPHA"/>
    <property type="match status" value="1"/>
</dbReference>
<dbReference type="PRINTS" id="PR00120">
    <property type="entry name" value="HATPASE"/>
</dbReference>
<name>A0ABM8WHK7_9BURK</name>
<comment type="subcellular location">
    <subcellularLocation>
        <location evidence="1">Membrane</location>
        <topology evidence="1">Multi-pass membrane protein</topology>
    </subcellularLocation>
</comment>
<dbReference type="PANTHER" id="PTHR43294:SF20">
    <property type="entry name" value="P-TYPE ATPASE"/>
    <property type="match status" value="1"/>
</dbReference>
<dbReference type="SUPFAM" id="SSF81660">
    <property type="entry name" value="Metal cation-transporting ATPase, ATP-binding domain N"/>
    <property type="match status" value="1"/>
</dbReference>
<feature type="domain" description="Cation-transporting P-type ATPase N-terminal" evidence="11">
    <location>
        <begin position="9"/>
        <end position="78"/>
    </location>
</feature>
<dbReference type="Pfam" id="PF13246">
    <property type="entry name" value="Cation_ATPase"/>
    <property type="match status" value="1"/>
</dbReference>
<dbReference type="InterPro" id="IPR008250">
    <property type="entry name" value="ATPase_P-typ_transduc_dom_A_sf"/>
</dbReference>